<dbReference type="InterPro" id="IPR029052">
    <property type="entry name" value="Metallo-depent_PP-like"/>
</dbReference>
<dbReference type="EMBL" id="GL629756">
    <property type="protein sequence ID" value="EFX05110.1"/>
    <property type="molecule type" value="Genomic_DNA"/>
</dbReference>
<dbReference type="PANTHER" id="PTHR32440:SF11">
    <property type="entry name" value="METALLOPHOSPHOESTERASE DOMAIN-CONTAINING PROTEIN"/>
    <property type="match status" value="1"/>
</dbReference>
<dbReference type="GeneID" id="25978687"/>
<evidence type="ECO:0000313" key="2">
    <source>
        <dbReference type="Proteomes" id="UP000007796"/>
    </source>
</evidence>
<dbReference type="Proteomes" id="UP000007796">
    <property type="component" value="Unassembled WGS sequence"/>
</dbReference>
<proteinExistence type="predicted"/>
<gene>
    <name evidence="1" type="ORF">CMQ_5372</name>
</gene>
<accession>F0XB25</accession>
<protein>
    <submittedName>
        <fullName evidence="1">Uncharacterized protein</fullName>
    </submittedName>
</protein>
<keyword evidence="2" id="KW-1185">Reference proteome</keyword>
<dbReference type="HOGENOM" id="CLU_160142_0_0_1"/>
<reference evidence="1 2" key="1">
    <citation type="journal article" date="2011" name="Proc. Natl. Acad. Sci. U.S.A.">
        <title>Genome and transcriptome analyses of the mountain pine beetle-fungal symbiont Grosmannia clavigera, a lodgepole pine pathogen.</title>
        <authorList>
            <person name="DiGuistini S."/>
            <person name="Wang Y."/>
            <person name="Liao N.Y."/>
            <person name="Taylor G."/>
            <person name="Tanguay P."/>
            <person name="Feau N."/>
            <person name="Henrissat B."/>
            <person name="Chan S.K."/>
            <person name="Hesse-Orce U."/>
            <person name="Alamouti S.M."/>
            <person name="Tsui C.K.M."/>
            <person name="Docking R.T."/>
            <person name="Levasseur A."/>
            <person name="Haridas S."/>
            <person name="Robertson G."/>
            <person name="Birol I."/>
            <person name="Holt R.A."/>
            <person name="Marra M.A."/>
            <person name="Hamelin R.C."/>
            <person name="Hirst M."/>
            <person name="Jones S.J.M."/>
            <person name="Bohlmann J."/>
            <person name="Breuil C."/>
        </authorList>
    </citation>
    <scope>NUCLEOTIDE SEQUENCE [LARGE SCALE GENOMIC DNA]</scope>
    <source>
        <strain evidence="2">kw1407 / UAMH 11150</strain>
    </source>
</reference>
<sequence length="131" mass="13996">MQALAEAALPGTAADGKLVDNAGLVALFSGHDHGDTWCYLWDETLPTMDFPGNGLNLCFGQHSGHGGYGSWIRGARQVRVSETALRDAARSYVRPAVDTWIRLESGDVVGSVSLNSTYGTDVYPSTPNTHT</sequence>
<dbReference type="InParanoid" id="F0XB25"/>
<organism evidence="2">
    <name type="scientific">Grosmannia clavigera (strain kw1407 / UAMH 11150)</name>
    <name type="common">Blue stain fungus</name>
    <name type="synonym">Graphiocladiella clavigera</name>
    <dbReference type="NCBI Taxonomy" id="655863"/>
    <lineage>
        <taxon>Eukaryota</taxon>
        <taxon>Fungi</taxon>
        <taxon>Dikarya</taxon>
        <taxon>Ascomycota</taxon>
        <taxon>Pezizomycotina</taxon>
        <taxon>Sordariomycetes</taxon>
        <taxon>Sordariomycetidae</taxon>
        <taxon>Ophiostomatales</taxon>
        <taxon>Ophiostomataceae</taxon>
        <taxon>Leptographium</taxon>
    </lineage>
</organism>
<dbReference type="PANTHER" id="PTHR32440">
    <property type="entry name" value="PHOSPHATASE DCR2-RELATED-RELATED"/>
    <property type="match status" value="1"/>
</dbReference>
<dbReference type="STRING" id="655863.F0XB25"/>
<dbReference type="eggNOG" id="KOG1432">
    <property type="taxonomic scope" value="Eukaryota"/>
</dbReference>
<dbReference type="AlphaFoldDB" id="F0XB25"/>
<name>F0XB25_GROCL</name>
<dbReference type="GO" id="GO:0005737">
    <property type="term" value="C:cytoplasm"/>
    <property type="evidence" value="ECO:0007669"/>
    <property type="project" value="TreeGrafter"/>
</dbReference>
<dbReference type="RefSeq" id="XP_014174592.1">
    <property type="nucleotide sequence ID" value="XM_014319117.1"/>
</dbReference>
<dbReference type="OrthoDB" id="783096at2759"/>
<evidence type="ECO:0000313" key="1">
    <source>
        <dbReference type="EMBL" id="EFX05110.1"/>
    </source>
</evidence>
<dbReference type="SUPFAM" id="SSF56300">
    <property type="entry name" value="Metallo-dependent phosphatases"/>
    <property type="match status" value="1"/>
</dbReference>
<dbReference type="GO" id="GO:0016788">
    <property type="term" value="F:hydrolase activity, acting on ester bonds"/>
    <property type="evidence" value="ECO:0007669"/>
    <property type="project" value="TreeGrafter"/>
</dbReference>